<organism evidence="2 3">
    <name type="scientific">Methanoculleus chikugoensis</name>
    <dbReference type="NCBI Taxonomy" id="118126"/>
    <lineage>
        <taxon>Archaea</taxon>
        <taxon>Methanobacteriati</taxon>
        <taxon>Methanobacteriota</taxon>
        <taxon>Stenosarchaea group</taxon>
        <taxon>Methanomicrobia</taxon>
        <taxon>Methanomicrobiales</taxon>
        <taxon>Methanomicrobiaceae</taxon>
        <taxon>Methanoculleus</taxon>
    </lineage>
</organism>
<dbReference type="RefSeq" id="WP_244987723.1">
    <property type="nucleotide sequence ID" value="NZ_AP019781.1"/>
</dbReference>
<keyword evidence="3" id="KW-1185">Reference proteome</keyword>
<dbReference type="Pfam" id="PF12682">
    <property type="entry name" value="Flavodoxin_4"/>
    <property type="match status" value="1"/>
</dbReference>
<feature type="domain" description="Flavodoxin-like" evidence="1">
    <location>
        <begin position="4"/>
        <end position="70"/>
    </location>
</feature>
<evidence type="ECO:0000313" key="2">
    <source>
        <dbReference type="EMBL" id="BBL69304.1"/>
    </source>
</evidence>
<reference evidence="2 3" key="1">
    <citation type="submission" date="2019-06" db="EMBL/GenBank/DDBJ databases">
        <title>Complete genome sequence of Methanoculleus chikugoensis strain MG62.</title>
        <authorList>
            <person name="Asakawa S."/>
            <person name="Dianou D."/>
        </authorList>
    </citation>
    <scope>NUCLEOTIDE SEQUENCE [LARGE SCALE GENOMIC DNA]</scope>
    <source>
        <strain evidence="2 3">MG62</strain>
    </source>
</reference>
<dbReference type="GeneID" id="66132028"/>
<gene>
    <name evidence="2" type="ORF">MchiMG62_24850</name>
</gene>
<evidence type="ECO:0000259" key="1">
    <source>
        <dbReference type="Pfam" id="PF12682"/>
    </source>
</evidence>
<dbReference type="EMBL" id="AP019781">
    <property type="protein sequence ID" value="BBL69304.1"/>
    <property type="molecule type" value="Genomic_DNA"/>
</dbReference>
<sequence length="113" mass="11701">MRGARATIEPAVIDVSAYDTVVVGTPVWAGSPTPAINAAVNALRGIEGKSAVVFCTFGGSPGKTLETLKAMLAGRGVDVRGAVPFTARDVKKEMGMEALADLVRRAEKGMVVQ</sequence>
<evidence type="ECO:0000313" key="3">
    <source>
        <dbReference type="Proteomes" id="UP000824969"/>
    </source>
</evidence>
<dbReference type="Proteomes" id="UP000824969">
    <property type="component" value="Chromosome"/>
</dbReference>
<dbReference type="InterPro" id="IPR008254">
    <property type="entry name" value="Flavodoxin/NO_synth"/>
</dbReference>
<protein>
    <recommendedName>
        <fullName evidence="1">Flavodoxin-like domain-containing protein</fullName>
    </recommendedName>
</protein>
<proteinExistence type="predicted"/>
<name>A0ABM7H8W3_9EURY</name>
<accession>A0ABM7H8W3</accession>